<reference evidence="2 3" key="1">
    <citation type="submission" date="2018-01" db="EMBL/GenBank/DDBJ databases">
        <authorList>
            <person name="Fu G.-Y."/>
        </authorList>
    </citation>
    <scope>NUCLEOTIDE SEQUENCE [LARGE SCALE GENOMIC DNA]</scope>
    <source>
        <strain evidence="2 3">SY39</strain>
    </source>
</reference>
<accession>A0A2I6S7R8</accession>
<dbReference type="AlphaFoldDB" id="A0A2I6S7R8"/>
<dbReference type="Proteomes" id="UP000242205">
    <property type="component" value="Chromosome"/>
</dbReference>
<evidence type="ECO:0000313" key="3">
    <source>
        <dbReference type="Proteomes" id="UP000242205"/>
    </source>
</evidence>
<name>A0A2I6S7R8_9RHOO</name>
<evidence type="ECO:0000313" key="2">
    <source>
        <dbReference type="EMBL" id="AUN95287.1"/>
    </source>
</evidence>
<organism evidence="2 3">
    <name type="scientific">Pseudazoarcus pumilus</name>
    <dbReference type="NCBI Taxonomy" id="2067960"/>
    <lineage>
        <taxon>Bacteria</taxon>
        <taxon>Pseudomonadati</taxon>
        <taxon>Pseudomonadota</taxon>
        <taxon>Betaproteobacteria</taxon>
        <taxon>Rhodocyclales</taxon>
        <taxon>Zoogloeaceae</taxon>
        <taxon>Pseudazoarcus</taxon>
    </lineage>
</organism>
<protein>
    <submittedName>
        <fullName evidence="2">Uncharacterized protein</fullName>
    </submittedName>
</protein>
<gene>
    <name evidence="2" type="ORF">C0099_10310</name>
</gene>
<feature type="transmembrane region" description="Helical" evidence="1">
    <location>
        <begin position="41"/>
        <end position="63"/>
    </location>
</feature>
<evidence type="ECO:0000256" key="1">
    <source>
        <dbReference type="SAM" id="Phobius"/>
    </source>
</evidence>
<feature type="transmembrane region" description="Helical" evidence="1">
    <location>
        <begin position="6"/>
        <end position="21"/>
    </location>
</feature>
<dbReference type="RefSeq" id="WP_102247336.1">
    <property type="nucleotide sequence ID" value="NZ_CP025682.1"/>
</dbReference>
<keyword evidence="1" id="KW-1133">Transmembrane helix</keyword>
<dbReference type="EMBL" id="CP025682">
    <property type="protein sequence ID" value="AUN95287.1"/>
    <property type="molecule type" value="Genomic_DNA"/>
</dbReference>
<keyword evidence="1" id="KW-0812">Transmembrane</keyword>
<dbReference type="KEGG" id="atw:C0099_10310"/>
<proteinExistence type="predicted"/>
<keyword evidence="3" id="KW-1185">Reference proteome</keyword>
<sequence length="64" mass="7168">MAEGVAIVVISVLTYLALMLYQKRRSGVAWQRVLRKRDPWLLLNLTIALVCGLAFAPIVLGWLS</sequence>
<keyword evidence="1" id="KW-0472">Membrane</keyword>